<dbReference type="PANTHER" id="PTHR33868">
    <property type="entry name" value="EXPRESSED PROTEIN"/>
    <property type="match status" value="1"/>
</dbReference>
<protein>
    <submittedName>
        <fullName evidence="3">Uncharacterized protein</fullName>
    </submittedName>
</protein>
<proteinExistence type="predicted"/>
<dbReference type="Proteomes" id="UP001152561">
    <property type="component" value="Unassembled WGS sequence"/>
</dbReference>
<keyword evidence="2" id="KW-0472">Membrane</keyword>
<reference evidence="4" key="1">
    <citation type="journal article" date="2023" name="Proc. Natl. Acad. Sci. U.S.A.">
        <title>Genomic and structural basis for evolution of tropane alkaloid biosynthesis.</title>
        <authorList>
            <person name="Wanga Y.-J."/>
            <person name="Taina T."/>
            <person name="Yua J.-Y."/>
            <person name="Lia J."/>
            <person name="Xua B."/>
            <person name="Chenc J."/>
            <person name="D'Auriad J.C."/>
            <person name="Huanga J.-P."/>
            <person name="Huanga S.-X."/>
        </authorList>
    </citation>
    <scope>NUCLEOTIDE SEQUENCE [LARGE SCALE GENOMIC DNA]</scope>
    <source>
        <strain evidence="4">cv. KIB-2019</strain>
    </source>
</reference>
<feature type="transmembrane region" description="Helical" evidence="2">
    <location>
        <begin position="357"/>
        <end position="381"/>
    </location>
</feature>
<keyword evidence="2" id="KW-0812">Transmembrane</keyword>
<keyword evidence="2" id="KW-1133">Transmembrane helix</keyword>
<sequence length="384" mass="43422">MSSAELRSSLNSRNAKRESQDPLGRKDCELHDCEKDNSFEHLSMLESELKVFSSESVDILKLCGENQLIEEFYSQTYCDDVAKLDHQLKYSYKDRQLHMLQNVIGDGSQKTPVNMDSRGFMEFDYYSDLDPGHTKKACSKLDSEWIGVQKAEPWWRTADKELAALSPKSSGCIHSDHYWRQCLRSESYNSSRCYPGQHPSQSEQKILCVGKGCSTRGLGQLVSGDYNLSTAEVLSAETQPGSSDLSKGQLLEALCHSQTRAREAEQLAQQAYNEKEHVIKLFFRQASHLFAYRQWLQILQLEALVLQLRNKDEQNSINYSPFSPVILSKGRKLKKCRYNKPIKRKPGKGKGKINKSAVAFALGLSLAGAGLLLGWTMGWLFPAF</sequence>
<evidence type="ECO:0000256" key="2">
    <source>
        <dbReference type="SAM" id="Phobius"/>
    </source>
</evidence>
<evidence type="ECO:0000313" key="4">
    <source>
        <dbReference type="Proteomes" id="UP001152561"/>
    </source>
</evidence>
<accession>A0A9Q1M8V6</accession>
<keyword evidence="4" id="KW-1185">Reference proteome</keyword>
<feature type="compositionally biased region" description="Polar residues" evidence="1">
    <location>
        <begin position="1"/>
        <end position="13"/>
    </location>
</feature>
<feature type="compositionally biased region" description="Basic and acidic residues" evidence="1">
    <location>
        <begin position="15"/>
        <end position="27"/>
    </location>
</feature>
<comment type="caution">
    <text evidence="3">The sequence shown here is derived from an EMBL/GenBank/DDBJ whole genome shotgun (WGS) entry which is preliminary data.</text>
</comment>
<gene>
    <name evidence="3" type="ORF">K7X08_024971</name>
</gene>
<dbReference type="EMBL" id="JAJAGQ010000009">
    <property type="protein sequence ID" value="KAJ8554293.1"/>
    <property type="molecule type" value="Genomic_DNA"/>
</dbReference>
<name>A0A9Q1M8V6_9SOLA</name>
<dbReference type="AlphaFoldDB" id="A0A9Q1M8V6"/>
<dbReference type="OrthoDB" id="1920951at2759"/>
<evidence type="ECO:0000313" key="3">
    <source>
        <dbReference type="EMBL" id="KAJ8554293.1"/>
    </source>
</evidence>
<organism evidence="3 4">
    <name type="scientific">Anisodus acutangulus</name>
    <dbReference type="NCBI Taxonomy" id="402998"/>
    <lineage>
        <taxon>Eukaryota</taxon>
        <taxon>Viridiplantae</taxon>
        <taxon>Streptophyta</taxon>
        <taxon>Embryophyta</taxon>
        <taxon>Tracheophyta</taxon>
        <taxon>Spermatophyta</taxon>
        <taxon>Magnoliopsida</taxon>
        <taxon>eudicotyledons</taxon>
        <taxon>Gunneridae</taxon>
        <taxon>Pentapetalae</taxon>
        <taxon>asterids</taxon>
        <taxon>lamiids</taxon>
        <taxon>Solanales</taxon>
        <taxon>Solanaceae</taxon>
        <taxon>Solanoideae</taxon>
        <taxon>Hyoscyameae</taxon>
        <taxon>Anisodus</taxon>
    </lineage>
</organism>
<feature type="region of interest" description="Disordered" evidence="1">
    <location>
        <begin position="1"/>
        <end position="27"/>
    </location>
</feature>
<evidence type="ECO:0000256" key="1">
    <source>
        <dbReference type="SAM" id="MobiDB-lite"/>
    </source>
</evidence>
<dbReference type="PANTHER" id="PTHR33868:SF18">
    <property type="entry name" value="TRANSMEMBRANE PROTEIN"/>
    <property type="match status" value="1"/>
</dbReference>